<gene>
    <name evidence="1" type="ORF">L596_011601</name>
</gene>
<dbReference type="Proteomes" id="UP000298663">
    <property type="component" value="Unassembled WGS sequence"/>
</dbReference>
<proteinExistence type="predicted"/>
<reference evidence="1 2" key="1">
    <citation type="journal article" date="2015" name="Genome Biol.">
        <title>Comparative genomics of Steinernema reveals deeply conserved gene regulatory networks.</title>
        <authorList>
            <person name="Dillman A.R."/>
            <person name="Macchietto M."/>
            <person name="Porter C.F."/>
            <person name="Rogers A."/>
            <person name="Williams B."/>
            <person name="Antoshechkin I."/>
            <person name="Lee M.M."/>
            <person name="Goodwin Z."/>
            <person name="Lu X."/>
            <person name="Lewis E.E."/>
            <person name="Goodrich-Blair H."/>
            <person name="Stock S.P."/>
            <person name="Adams B.J."/>
            <person name="Sternberg P.W."/>
            <person name="Mortazavi A."/>
        </authorList>
    </citation>
    <scope>NUCLEOTIDE SEQUENCE [LARGE SCALE GENOMIC DNA]</scope>
    <source>
        <strain evidence="1 2">ALL</strain>
    </source>
</reference>
<dbReference type="AlphaFoldDB" id="A0A4U5NV72"/>
<comment type="caution">
    <text evidence="1">The sequence shown here is derived from an EMBL/GenBank/DDBJ whole genome shotgun (WGS) entry which is preliminary data.</text>
</comment>
<dbReference type="EMBL" id="AZBU02000003">
    <property type="protein sequence ID" value="TKR87150.1"/>
    <property type="molecule type" value="Genomic_DNA"/>
</dbReference>
<keyword evidence="2" id="KW-1185">Reference proteome</keyword>
<name>A0A4U5NV72_STECR</name>
<sequence>MEIFAFDIVGRLGFGGKQGRSWETSPERPEMGRFWCLRRACGGRLHAAVRVSFPFLVGVRFYDCAQDGLRSRRPLRTAFLALFSCTLHIGFQRRRIWCRKTPFPPLLGRRI</sequence>
<reference evidence="1 2" key="2">
    <citation type="journal article" date="2019" name="G3 (Bethesda)">
        <title>Hybrid Assembly of the Genome of the Entomopathogenic Nematode Steinernema carpocapsae Identifies the X-Chromosome.</title>
        <authorList>
            <person name="Serra L."/>
            <person name="Macchietto M."/>
            <person name="Macias-Munoz A."/>
            <person name="McGill C.J."/>
            <person name="Rodriguez I.M."/>
            <person name="Rodriguez B."/>
            <person name="Murad R."/>
            <person name="Mortazavi A."/>
        </authorList>
    </citation>
    <scope>NUCLEOTIDE SEQUENCE [LARGE SCALE GENOMIC DNA]</scope>
    <source>
        <strain evidence="1 2">ALL</strain>
    </source>
</reference>
<protein>
    <submittedName>
        <fullName evidence="1">Uncharacterized protein</fullName>
    </submittedName>
</protein>
<evidence type="ECO:0000313" key="2">
    <source>
        <dbReference type="Proteomes" id="UP000298663"/>
    </source>
</evidence>
<accession>A0A4U5NV72</accession>
<evidence type="ECO:0000313" key="1">
    <source>
        <dbReference type="EMBL" id="TKR87150.1"/>
    </source>
</evidence>
<organism evidence="1 2">
    <name type="scientific">Steinernema carpocapsae</name>
    <name type="common">Entomopathogenic nematode</name>
    <dbReference type="NCBI Taxonomy" id="34508"/>
    <lineage>
        <taxon>Eukaryota</taxon>
        <taxon>Metazoa</taxon>
        <taxon>Ecdysozoa</taxon>
        <taxon>Nematoda</taxon>
        <taxon>Chromadorea</taxon>
        <taxon>Rhabditida</taxon>
        <taxon>Tylenchina</taxon>
        <taxon>Panagrolaimomorpha</taxon>
        <taxon>Strongyloidoidea</taxon>
        <taxon>Steinernematidae</taxon>
        <taxon>Steinernema</taxon>
    </lineage>
</organism>